<dbReference type="GO" id="GO:0015074">
    <property type="term" value="P:DNA integration"/>
    <property type="evidence" value="ECO:0007669"/>
    <property type="project" value="InterPro"/>
</dbReference>
<gene>
    <name evidence="3" type="ORF">KO353_01700</name>
    <name evidence="4" type="ORF">KO353_12715</name>
</gene>
<dbReference type="Proteomes" id="UP000694001">
    <property type="component" value="Chromosome"/>
</dbReference>
<proteinExistence type="predicted"/>
<dbReference type="AlphaFoldDB" id="A0A975YLA3"/>
<dbReference type="EMBL" id="CP076448">
    <property type="protein sequence ID" value="QXM26332.1"/>
    <property type="molecule type" value="Genomic_DNA"/>
</dbReference>
<protein>
    <submittedName>
        <fullName evidence="4">Integrase core domain-containing protein</fullName>
    </submittedName>
</protein>
<evidence type="ECO:0000313" key="3">
    <source>
        <dbReference type="EMBL" id="QXM26170.1"/>
    </source>
</evidence>
<dbReference type="InterPro" id="IPR001584">
    <property type="entry name" value="Integrase_cat-core"/>
</dbReference>
<sequence length="96" mass="11092">MLHGRGLPEPDTSLGHDPELCLRRQPQTNGVVERFFRTLKEQVVHGRVFETLEDLRDAVRAFIARYNAQWLIEKNGHLSPHARRRQHELAAMPMAA</sequence>
<evidence type="ECO:0000259" key="2">
    <source>
        <dbReference type="PROSITE" id="PS50994"/>
    </source>
</evidence>
<dbReference type="RefSeq" id="WP_218287221.1">
    <property type="nucleotide sequence ID" value="NZ_CP076448.1"/>
</dbReference>
<reference evidence="4" key="1">
    <citation type="submission" date="2021-06" db="EMBL/GenBank/DDBJ databases">
        <title>Elioraea tepida, sp. nov., a moderately thermophilic aerobic anoxygenic phototrophic bacterium isolated from an alkaline siliceous hot spring mat community in Yellowstone National Park, WY, USA.</title>
        <authorList>
            <person name="Saini M.K."/>
            <person name="Yoshida S."/>
            <person name="Sebastian A."/>
            <person name="Hirose S."/>
            <person name="Hara E."/>
            <person name="Tamaki H."/>
            <person name="Soulier N.T."/>
            <person name="Albert I."/>
            <person name="Hanada S."/>
            <person name="Bryant D.A."/>
            <person name="Tank M."/>
        </authorList>
    </citation>
    <scope>NUCLEOTIDE SEQUENCE</scope>
    <source>
        <strain evidence="4">MS-P2</strain>
    </source>
</reference>
<accession>A0A975YLA3</accession>
<keyword evidence="5" id="KW-1185">Reference proteome</keyword>
<dbReference type="EMBL" id="CP076448">
    <property type="protein sequence ID" value="QXM26170.1"/>
    <property type="molecule type" value="Genomic_DNA"/>
</dbReference>
<name>A0A975YLA3_9PROT</name>
<dbReference type="KEGG" id="elio:KO353_12715"/>
<feature type="region of interest" description="Disordered" evidence="1">
    <location>
        <begin position="1"/>
        <end position="20"/>
    </location>
</feature>
<evidence type="ECO:0000313" key="5">
    <source>
        <dbReference type="Proteomes" id="UP000694001"/>
    </source>
</evidence>
<dbReference type="Pfam" id="PF13683">
    <property type="entry name" value="rve_3"/>
    <property type="match status" value="1"/>
</dbReference>
<evidence type="ECO:0000256" key="1">
    <source>
        <dbReference type="SAM" id="MobiDB-lite"/>
    </source>
</evidence>
<organism evidence="4 5">
    <name type="scientific">Elioraea tepida</name>
    <dbReference type="NCBI Taxonomy" id="2843330"/>
    <lineage>
        <taxon>Bacteria</taxon>
        <taxon>Pseudomonadati</taxon>
        <taxon>Pseudomonadota</taxon>
        <taxon>Alphaproteobacteria</taxon>
        <taxon>Acetobacterales</taxon>
        <taxon>Elioraeaceae</taxon>
        <taxon>Elioraea</taxon>
    </lineage>
</organism>
<dbReference type="KEGG" id="elio:KO353_01700"/>
<evidence type="ECO:0000313" key="4">
    <source>
        <dbReference type="EMBL" id="QXM26332.1"/>
    </source>
</evidence>
<feature type="domain" description="Integrase catalytic" evidence="2">
    <location>
        <begin position="1"/>
        <end position="88"/>
    </location>
</feature>
<dbReference type="PROSITE" id="PS50994">
    <property type="entry name" value="INTEGRASE"/>
    <property type="match status" value="1"/>
</dbReference>